<evidence type="ECO:0000313" key="8">
    <source>
        <dbReference type="Proteomes" id="UP000177369"/>
    </source>
</evidence>
<gene>
    <name evidence="7" type="ORF">A3D04_02290</name>
</gene>
<dbReference type="AlphaFoldDB" id="A0A1F5G7E5"/>
<dbReference type="EMBL" id="MFBD01000043">
    <property type="protein sequence ID" value="OGD87777.1"/>
    <property type="molecule type" value="Genomic_DNA"/>
</dbReference>
<dbReference type="PIRSF" id="PIRSF005859">
    <property type="entry name" value="PBR"/>
    <property type="match status" value="1"/>
</dbReference>
<dbReference type="Pfam" id="PF03073">
    <property type="entry name" value="TspO_MBR"/>
    <property type="match status" value="1"/>
</dbReference>
<evidence type="ECO:0000256" key="4">
    <source>
        <dbReference type="ARBA" id="ARBA00022989"/>
    </source>
</evidence>
<evidence type="ECO:0000256" key="2">
    <source>
        <dbReference type="ARBA" id="ARBA00007524"/>
    </source>
</evidence>
<evidence type="ECO:0000256" key="6">
    <source>
        <dbReference type="SAM" id="Phobius"/>
    </source>
</evidence>
<comment type="subcellular location">
    <subcellularLocation>
        <location evidence="1">Membrane</location>
        <topology evidence="1">Multi-pass membrane protein</topology>
    </subcellularLocation>
</comment>
<feature type="transmembrane region" description="Helical" evidence="6">
    <location>
        <begin position="55"/>
        <end position="74"/>
    </location>
</feature>
<dbReference type="InterPro" id="IPR004307">
    <property type="entry name" value="TspO_MBR"/>
</dbReference>
<sequence length="131" mass="15326">MNNWQDWYGDLTKPDWTPSGETISTIWVILYSIIFITYGLVFYKFLKKKLKFKVVLPFIINLGANLSFSPFFFGLKNLELALITILVVWLTIIWTVVVIWKQSRFIALAQIPYLIWVTIASILQYNITISN</sequence>
<reference evidence="7 8" key="1">
    <citation type="journal article" date="2016" name="Nat. Commun.">
        <title>Thousands of microbial genomes shed light on interconnected biogeochemical processes in an aquifer system.</title>
        <authorList>
            <person name="Anantharaman K."/>
            <person name="Brown C.T."/>
            <person name="Hug L.A."/>
            <person name="Sharon I."/>
            <person name="Castelle C.J."/>
            <person name="Probst A.J."/>
            <person name="Thomas B.C."/>
            <person name="Singh A."/>
            <person name="Wilkins M.J."/>
            <person name="Karaoz U."/>
            <person name="Brodie E.L."/>
            <person name="Williams K.H."/>
            <person name="Hubbard S.S."/>
            <person name="Banfield J.F."/>
        </authorList>
    </citation>
    <scope>NUCLEOTIDE SEQUENCE [LARGE SCALE GENOMIC DNA]</scope>
</reference>
<organism evidence="7 8">
    <name type="scientific">Candidatus Curtissbacteria bacterium RIFCSPHIGHO2_02_FULL_40_16b</name>
    <dbReference type="NCBI Taxonomy" id="1797714"/>
    <lineage>
        <taxon>Bacteria</taxon>
        <taxon>Candidatus Curtissiibacteriota</taxon>
    </lineage>
</organism>
<feature type="transmembrane region" description="Helical" evidence="6">
    <location>
        <begin position="23"/>
        <end position="43"/>
    </location>
</feature>
<evidence type="ECO:0000256" key="1">
    <source>
        <dbReference type="ARBA" id="ARBA00004141"/>
    </source>
</evidence>
<name>A0A1F5G7E5_9BACT</name>
<dbReference type="InterPro" id="IPR038330">
    <property type="entry name" value="TspO/MBR-related_sf"/>
</dbReference>
<dbReference type="Proteomes" id="UP000177369">
    <property type="component" value="Unassembled WGS sequence"/>
</dbReference>
<keyword evidence="4 6" id="KW-1133">Transmembrane helix</keyword>
<dbReference type="Gene3D" id="1.20.1260.100">
    <property type="entry name" value="TspO/MBR protein"/>
    <property type="match status" value="1"/>
</dbReference>
<evidence type="ECO:0000313" key="7">
    <source>
        <dbReference type="EMBL" id="OGD87777.1"/>
    </source>
</evidence>
<comment type="caution">
    <text evidence="7">The sequence shown here is derived from an EMBL/GenBank/DDBJ whole genome shotgun (WGS) entry which is preliminary data.</text>
</comment>
<proteinExistence type="inferred from homology"/>
<dbReference type="PANTHER" id="PTHR10057">
    <property type="entry name" value="PERIPHERAL-TYPE BENZODIAZEPINE RECEPTOR"/>
    <property type="match status" value="1"/>
</dbReference>
<evidence type="ECO:0000256" key="5">
    <source>
        <dbReference type="ARBA" id="ARBA00023136"/>
    </source>
</evidence>
<dbReference type="CDD" id="cd15904">
    <property type="entry name" value="TSPO_MBR"/>
    <property type="match status" value="1"/>
</dbReference>
<keyword evidence="5 6" id="KW-0472">Membrane</keyword>
<dbReference type="PANTHER" id="PTHR10057:SF0">
    <property type="entry name" value="TRANSLOCATOR PROTEIN"/>
    <property type="match status" value="1"/>
</dbReference>
<dbReference type="STRING" id="1797714.A3D04_02290"/>
<comment type="similarity">
    <text evidence="2">Belongs to the TspO/BZRP family.</text>
</comment>
<protein>
    <submittedName>
        <fullName evidence="7">TspO protein</fullName>
    </submittedName>
</protein>
<dbReference type="GO" id="GO:0016020">
    <property type="term" value="C:membrane"/>
    <property type="evidence" value="ECO:0007669"/>
    <property type="project" value="UniProtKB-SubCell"/>
</dbReference>
<dbReference type="GO" id="GO:0033013">
    <property type="term" value="P:tetrapyrrole metabolic process"/>
    <property type="evidence" value="ECO:0007669"/>
    <property type="project" value="UniProtKB-ARBA"/>
</dbReference>
<keyword evidence="3 6" id="KW-0812">Transmembrane</keyword>
<accession>A0A1F5G7E5</accession>
<feature type="transmembrane region" description="Helical" evidence="6">
    <location>
        <begin position="80"/>
        <end position="100"/>
    </location>
</feature>
<dbReference type="FunFam" id="1.20.1260.100:FF:000001">
    <property type="entry name" value="translocator protein 2"/>
    <property type="match status" value="1"/>
</dbReference>
<evidence type="ECO:0000256" key="3">
    <source>
        <dbReference type="ARBA" id="ARBA00022692"/>
    </source>
</evidence>
<feature type="transmembrane region" description="Helical" evidence="6">
    <location>
        <begin position="107"/>
        <end position="127"/>
    </location>
</feature>